<reference evidence="17" key="1">
    <citation type="journal article" date="2014" name="Int. J. Syst. Evol. Microbiol.">
        <title>Complete genome sequence of Corynebacterium casei LMG S-19264T (=DSM 44701T), isolated from a smear-ripened cheese.</title>
        <authorList>
            <consortium name="US DOE Joint Genome Institute (JGI-PGF)"/>
            <person name="Walter F."/>
            <person name="Albersmeier A."/>
            <person name="Kalinowski J."/>
            <person name="Ruckert C."/>
        </authorList>
    </citation>
    <scope>NUCLEOTIDE SEQUENCE</scope>
    <source>
        <strain evidence="17">CGMCC 1.14984</strain>
    </source>
</reference>
<keyword evidence="11 14" id="KW-0520">NAD</keyword>
<dbReference type="NCBIfam" id="TIGR00169">
    <property type="entry name" value="leuB"/>
    <property type="match status" value="1"/>
</dbReference>
<keyword evidence="8 14" id="KW-0479">Metal-binding</keyword>
<dbReference type="SUPFAM" id="SSF53659">
    <property type="entry name" value="Isocitrate/Isopropylmalate dehydrogenase-like"/>
    <property type="match status" value="1"/>
</dbReference>
<comment type="pathway">
    <text evidence="3 14 15">Amino-acid biosynthesis; L-leucine biosynthesis; L-leucine from 3-methyl-2-oxobutanoate: step 3/4.</text>
</comment>
<comment type="caution">
    <text evidence="17">The sequence shown here is derived from an EMBL/GenBank/DDBJ whole genome shotgun (WGS) entry which is preliminary data.</text>
</comment>
<dbReference type="PANTHER" id="PTHR42979">
    <property type="entry name" value="3-ISOPROPYLMALATE DEHYDROGENASE"/>
    <property type="match status" value="1"/>
</dbReference>
<feature type="binding site" evidence="14">
    <location>
        <position position="219"/>
    </location>
    <ligand>
        <name>Mg(2+)</name>
        <dbReference type="ChEBI" id="CHEBI:18420"/>
    </ligand>
</feature>
<dbReference type="InterPro" id="IPR019818">
    <property type="entry name" value="IsoCit/isopropylmalate_DH_CS"/>
</dbReference>
<comment type="subcellular location">
    <subcellularLocation>
        <location evidence="14">Cytoplasm</location>
    </subcellularLocation>
</comment>
<feature type="binding site" evidence="14">
    <location>
        <position position="134"/>
    </location>
    <ligand>
        <name>substrate</name>
    </ligand>
</feature>
<comment type="similarity">
    <text evidence="4 14">Belongs to the isocitrate and isopropylmalate dehydrogenases family. LeuB type 1 subfamily.</text>
</comment>
<evidence type="ECO:0000259" key="16">
    <source>
        <dbReference type="SMART" id="SM01329"/>
    </source>
</evidence>
<dbReference type="RefSeq" id="WP_155138772.1">
    <property type="nucleotide sequence ID" value="NZ_BMGZ01000001.1"/>
</dbReference>
<comment type="catalytic activity">
    <reaction evidence="1 14 15">
        <text>(2R,3S)-3-isopropylmalate + NAD(+) = 4-methyl-2-oxopentanoate + CO2 + NADH</text>
        <dbReference type="Rhea" id="RHEA:32271"/>
        <dbReference type="ChEBI" id="CHEBI:16526"/>
        <dbReference type="ChEBI" id="CHEBI:17865"/>
        <dbReference type="ChEBI" id="CHEBI:35121"/>
        <dbReference type="ChEBI" id="CHEBI:57540"/>
        <dbReference type="ChEBI" id="CHEBI:57945"/>
        <dbReference type="EC" id="1.1.1.85"/>
    </reaction>
</comment>
<reference evidence="18 20" key="2">
    <citation type="submission" date="2020-02" db="EMBL/GenBank/DDBJ databases">
        <title>Genome sequence of Parvularcula flava strain NH6-79.</title>
        <authorList>
            <person name="Abdul Karim M.H."/>
            <person name="Lam M.Q."/>
            <person name="Chen S.J."/>
            <person name="Yahya A."/>
            <person name="Shahir S."/>
            <person name="Shamsir M.S."/>
            <person name="Chong C.S."/>
        </authorList>
    </citation>
    <scope>NUCLEOTIDE SEQUENCE [LARGE SCALE GENOMIC DNA]</scope>
    <source>
        <strain evidence="18 20">NH6-79</strain>
    </source>
</reference>
<keyword evidence="7 14" id="KW-0028">Amino-acid biosynthesis</keyword>
<feature type="binding site" evidence="14">
    <location>
        <begin position="76"/>
        <end position="89"/>
    </location>
    <ligand>
        <name>NAD(+)</name>
        <dbReference type="ChEBI" id="CHEBI:57540"/>
    </ligand>
</feature>
<evidence type="ECO:0000256" key="8">
    <source>
        <dbReference type="ARBA" id="ARBA00022723"/>
    </source>
</evidence>
<evidence type="ECO:0000256" key="9">
    <source>
        <dbReference type="ARBA" id="ARBA00022842"/>
    </source>
</evidence>
<comment type="cofactor">
    <cofactor evidence="2">
        <name>Mn(2+)</name>
        <dbReference type="ChEBI" id="CHEBI:29035"/>
    </cofactor>
</comment>
<comment type="cofactor">
    <cofactor evidence="14 15">
        <name>Mg(2+)</name>
        <dbReference type="ChEBI" id="CHEBI:18420"/>
    </cofactor>
    <cofactor evidence="14 15">
        <name>Mn(2+)</name>
        <dbReference type="ChEBI" id="CHEBI:29035"/>
    </cofactor>
    <text evidence="14 15">Binds 1 Mg(2+) or Mn(2+) ion per subunit.</text>
</comment>
<feature type="binding site" evidence="14">
    <location>
        <position position="243"/>
    </location>
    <ligand>
        <name>Mg(2+)</name>
        <dbReference type="ChEBI" id="CHEBI:18420"/>
    </ligand>
</feature>
<evidence type="ECO:0000256" key="2">
    <source>
        <dbReference type="ARBA" id="ARBA00001936"/>
    </source>
</evidence>
<evidence type="ECO:0000256" key="12">
    <source>
        <dbReference type="ARBA" id="ARBA00023211"/>
    </source>
</evidence>
<dbReference type="SMART" id="SM01329">
    <property type="entry name" value="Iso_dh"/>
    <property type="match status" value="1"/>
</dbReference>
<dbReference type="PANTHER" id="PTHR42979:SF1">
    <property type="entry name" value="3-ISOPROPYLMALATE DEHYDROGENASE"/>
    <property type="match status" value="1"/>
</dbReference>
<dbReference type="GO" id="GO:0005829">
    <property type="term" value="C:cytosol"/>
    <property type="evidence" value="ECO:0007669"/>
    <property type="project" value="TreeGrafter"/>
</dbReference>
<protein>
    <recommendedName>
        <fullName evidence="14">3-isopropylmalate dehydrogenase</fullName>
        <ecNumber evidence="14">1.1.1.85</ecNumber>
    </recommendedName>
    <alternativeName>
        <fullName evidence="14">3-IPM-DH</fullName>
    </alternativeName>
    <alternativeName>
        <fullName evidence="14">Beta-IPM dehydrogenase</fullName>
        <shortName evidence="14">IMDH</shortName>
    </alternativeName>
</protein>
<dbReference type="FunFam" id="3.40.718.10:FF:000006">
    <property type="entry name" value="3-isopropylmalate dehydrogenase"/>
    <property type="match status" value="1"/>
</dbReference>
<keyword evidence="9 14" id="KW-0460">Magnesium</keyword>
<dbReference type="EMBL" id="VCJR02000001">
    <property type="protein sequence ID" value="NHK27649.1"/>
    <property type="molecule type" value="Genomic_DNA"/>
</dbReference>
<dbReference type="InterPro" id="IPR024084">
    <property type="entry name" value="IsoPropMal-DH-like_dom"/>
</dbReference>
<dbReference type="Pfam" id="PF00180">
    <property type="entry name" value="Iso_dh"/>
    <property type="match status" value="1"/>
</dbReference>
<accession>A0A8J3ER28</accession>
<evidence type="ECO:0000256" key="10">
    <source>
        <dbReference type="ARBA" id="ARBA00023002"/>
    </source>
</evidence>
<proteinExistence type="inferred from homology"/>
<evidence type="ECO:0000313" key="17">
    <source>
        <dbReference type="EMBL" id="GGH96080.1"/>
    </source>
</evidence>
<evidence type="ECO:0000313" key="19">
    <source>
        <dbReference type="Proteomes" id="UP000621856"/>
    </source>
</evidence>
<dbReference type="Proteomes" id="UP000818603">
    <property type="component" value="Unassembled WGS sequence"/>
</dbReference>
<keyword evidence="10 14" id="KW-0560">Oxidoreductase</keyword>
<feature type="site" description="Important for catalysis" evidence="14">
    <location>
        <position position="141"/>
    </location>
</feature>
<dbReference type="GO" id="GO:0009098">
    <property type="term" value="P:L-leucine biosynthetic process"/>
    <property type="evidence" value="ECO:0007669"/>
    <property type="project" value="UniProtKB-UniRule"/>
</dbReference>
<dbReference type="AlphaFoldDB" id="A0A8J3ER28"/>
<keyword evidence="20" id="KW-1185">Reference proteome</keyword>
<evidence type="ECO:0000256" key="3">
    <source>
        <dbReference type="ARBA" id="ARBA00004762"/>
    </source>
</evidence>
<feature type="binding site" evidence="14">
    <location>
        <position position="247"/>
    </location>
    <ligand>
        <name>Mg(2+)</name>
        <dbReference type="ChEBI" id="CHEBI:18420"/>
    </ligand>
</feature>
<evidence type="ECO:0000256" key="1">
    <source>
        <dbReference type="ARBA" id="ARBA00000624"/>
    </source>
</evidence>
<evidence type="ECO:0000313" key="20">
    <source>
        <dbReference type="Proteomes" id="UP000818603"/>
    </source>
</evidence>
<keyword evidence="13 14" id="KW-0100">Branched-chain amino acid biosynthesis</keyword>
<dbReference type="PROSITE" id="PS00470">
    <property type="entry name" value="IDH_IMDH"/>
    <property type="match status" value="1"/>
</dbReference>
<reference evidence="17" key="3">
    <citation type="submission" date="2020-09" db="EMBL/GenBank/DDBJ databases">
        <authorList>
            <person name="Sun Q."/>
            <person name="Zhou Y."/>
        </authorList>
    </citation>
    <scope>NUCLEOTIDE SEQUENCE</scope>
    <source>
        <strain evidence="17">CGMCC 1.14984</strain>
    </source>
</reference>
<evidence type="ECO:0000256" key="7">
    <source>
        <dbReference type="ARBA" id="ARBA00022605"/>
    </source>
</evidence>
<sequence>MTRQIVRMAGDGIGPEIMTAAGRVLDAAAEKFRLDLTYQDCLFGGVAVDETGTPFPAETEAACKAADAVLLGAVGGPQYDGLPPEQRPEKGLLAMRKSLGVYANIRPVRNIPALAGRTAFRDGHLDGVDIVVMRELTGGIYFGAKDRGDDWASDECRYTVPEIERIVRRAGDMARQRKGRVTSVDKSNVLMTSKLWREVTARVMAEEYADVKLDHMLVDAMAMKLISSPADFDVIVTENMFGDILTDEASMLAGSIGVLPSASMGDDGPGVFEPIHGSAPDIAGEGKANPIGMIASVAMMLETGLGEAEAAAAINAAIDGAIDAGDVTGDLGGTLSTDEAADAIARRV</sequence>
<dbReference type="EC" id="1.1.1.85" evidence="14"/>
<evidence type="ECO:0000256" key="15">
    <source>
        <dbReference type="RuleBase" id="RU004445"/>
    </source>
</evidence>
<dbReference type="Proteomes" id="UP000621856">
    <property type="component" value="Unassembled WGS sequence"/>
</dbReference>
<keyword evidence="12 14" id="KW-0464">Manganese</keyword>
<evidence type="ECO:0000256" key="5">
    <source>
        <dbReference type="ARBA" id="ARBA00011738"/>
    </source>
</evidence>
<keyword evidence="14" id="KW-0963">Cytoplasm</keyword>
<evidence type="ECO:0000256" key="6">
    <source>
        <dbReference type="ARBA" id="ARBA00022430"/>
    </source>
</evidence>
<dbReference type="GO" id="GO:0051287">
    <property type="term" value="F:NAD binding"/>
    <property type="evidence" value="ECO:0007669"/>
    <property type="project" value="InterPro"/>
</dbReference>
<feature type="site" description="Important for catalysis" evidence="14">
    <location>
        <position position="186"/>
    </location>
</feature>
<evidence type="ECO:0000256" key="11">
    <source>
        <dbReference type="ARBA" id="ARBA00023027"/>
    </source>
</evidence>
<evidence type="ECO:0000256" key="13">
    <source>
        <dbReference type="ARBA" id="ARBA00023304"/>
    </source>
</evidence>
<keyword evidence="6 14" id="KW-0432">Leucine biosynthesis</keyword>
<dbReference type="GO" id="GO:0003862">
    <property type="term" value="F:3-isopropylmalate dehydrogenase activity"/>
    <property type="evidence" value="ECO:0007669"/>
    <property type="project" value="UniProtKB-UniRule"/>
</dbReference>
<dbReference type="GO" id="GO:0000287">
    <property type="term" value="F:magnesium ion binding"/>
    <property type="evidence" value="ECO:0007669"/>
    <property type="project" value="InterPro"/>
</dbReference>
<feature type="binding site" evidence="14">
    <location>
        <position position="219"/>
    </location>
    <ligand>
        <name>substrate</name>
    </ligand>
</feature>
<organism evidence="17 19">
    <name type="scientific">Aquisalinus luteolus</name>
    <dbReference type="NCBI Taxonomy" id="1566827"/>
    <lineage>
        <taxon>Bacteria</taxon>
        <taxon>Pseudomonadati</taxon>
        <taxon>Pseudomonadota</taxon>
        <taxon>Alphaproteobacteria</taxon>
        <taxon>Parvularculales</taxon>
        <taxon>Parvularculaceae</taxon>
        <taxon>Aquisalinus</taxon>
    </lineage>
</organism>
<evidence type="ECO:0000256" key="14">
    <source>
        <dbReference type="HAMAP-Rule" id="MF_01033"/>
    </source>
</evidence>
<name>A0A8J3ER28_9PROT</name>
<dbReference type="Gene3D" id="3.40.718.10">
    <property type="entry name" value="Isopropylmalate Dehydrogenase"/>
    <property type="match status" value="1"/>
</dbReference>
<dbReference type="InterPro" id="IPR004429">
    <property type="entry name" value="Isopropylmalate_DH"/>
</dbReference>
<feature type="binding site" evidence="14">
    <location>
        <begin position="277"/>
        <end position="289"/>
    </location>
    <ligand>
        <name>NAD(+)</name>
        <dbReference type="ChEBI" id="CHEBI:57540"/>
    </ligand>
</feature>
<comment type="function">
    <text evidence="14 15">Catalyzes the oxidation of 3-carboxy-2-hydroxy-4-methylpentanoate (3-isopropylmalate) to 3-carboxy-4-methyl-2-oxopentanoate. The product decarboxylates to 4-methyl-2 oxopentanoate.</text>
</comment>
<evidence type="ECO:0000313" key="18">
    <source>
        <dbReference type="EMBL" id="NHK27649.1"/>
    </source>
</evidence>
<feature type="binding site" evidence="14">
    <location>
        <position position="96"/>
    </location>
    <ligand>
        <name>substrate</name>
    </ligand>
</feature>
<dbReference type="UniPathway" id="UPA00048">
    <property type="reaction ID" value="UER00072"/>
</dbReference>
<feature type="domain" description="Isopropylmalate dehydrogenase-like" evidence="16">
    <location>
        <begin position="4"/>
        <end position="344"/>
    </location>
</feature>
<comment type="subunit">
    <text evidence="5 14 15">Homodimer.</text>
</comment>
<evidence type="ECO:0000256" key="4">
    <source>
        <dbReference type="ARBA" id="ARBA00008319"/>
    </source>
</evidence>
<dbReference type="HAMAP" id="MF_01033">
    <property type="entry name" value="LeuB_type1"/>
    <property type="match status" value="1"/>
</dbReference>
<dbReference type="EMBL" id="BMGZ01000001">
    <property type="protein sequence ID" value="GGH96080.1"/>
    <property type="molecule type" value="Genomic_DNA"/>
</dbReference>
<gene>
    <name evidence="14 17" type="primary">leuB</name>
    <name evidence="18" type="ORF">FF098_007030</name>
    <name evidence="17" type="ORF">GCM10011355_14140</name>
</gene>
<feature type="binding site" evidence="14">
    <location>
        <position position="106"/>
    </location>
    <ligand>
        <name>substrate</name>
    </ligand>
</feature>